<feature type="transmembrane region" description="Helical" evidence="2">
    <location>
        <begin position="94"/>
        <end position="114"/>
    </location>
</feature>
<evidence type="ECO:0000313" key="3">
    <source>
        <dbReference type="EMBL" id="GFJ83310.1"/>
    </source>
</evidence>
<protein>
    <submittedName>
        <fullName evidence="3">Uncharacterized protein</fullName>
    </submittedName>
</protein>
<dbReference type="RefSeq" id="WP_173065611.1">
    <property type="nucleotide sequence ID" value="NZ_BLPF01000003.1"/>
</dbReference>
<feature type="region of interest" description="Disordered" evidence="1">
    <location>
        <begin position="1"/>
        <end position="27"/>
    </location>
</feature>
<sequence>MPDAVWRTSHPRPTSSRNGFGRELKGFTRPDESGHRFATCWVVAFGMPIVPVSRCYLREDRAFTTAARGFRLHSAARYQIDGQSRRRWTEIVRTYAFCWLLVPAIVIAPTLVLLSQADRIVDTGADGATGPKLALVAVFLLLLTGSILALSAALALYRTRWAPVRAAKWVDPHPTPAEPGDLRGPLPRRRDAFPGGYAPVRASCGPHAPAGTAPAGGSPGLADFPALRCQVRGPSPTCPAARA</sequence>
<organism evidence="3 4">
    <name type="scientific">Phytohabitans houttuyneae</name>
    <dbReference type="NCBI Taxonomy" id="1076126"/>
    <lineage>
        <taxon>Bacteria</taxon>
        <taxon>Bacillati</taxon>
        <taxon>Actinomycetota</taxon>
        <taxon>Actinomycetes</taxon>
        <taxon>Micromonosporales</taxon>
        <taxon>Micromonosporaceae</taxon>
    </lineage>
</organism>
<name>A0A6V8KIR0_9ACTN</name>
<accession>A0A6V8KIR0</accession>
<evidence type="ECO:0000256" key="1">
    <source>
        <dbReference type="SAM" id="MobiDB-lite"/>
    </source>
</evidence>
<comment type="caution">
    <text evidence="3">The sequence shown here is derived from an EMBL/GenBank/DDBJ whole genome shotgun (WGS) entry which is preliminary data.</text>
</comment>
<dbReference type="Proteomes" id="UP000482800">
    <property type="component" value="Unassembled WGS sequence"/>
</dbReference>
<keyword evidence="4" id="KW-1185">Reference proteome</keyword>
<proteinExistence type="predicted"/>
<reference evidence="3 4" key="2">
    <citation type="submission" date="2020-03" db="EMBL/GenBank/DDBJ databases">
        <authorList>
            <person name="Ichikawa N."/>
            <person name="Kimura A."/>
            <person name="Kitahashi Y."/>
            <person name="Uohara A."/>
        </authorList>
    </citation>
    <scope>NUCLEOTIDE SEQUENCE [LARGE SCALE GENOMIC DNA]</scope>
    <source>
        <strain evidence="3 4">NBRC 108639</strain>
    </source>
</reference>
<keyword evidence="2" id="KW-1133">Transmembrane helix</keyword>
<dbReference type="AlphaFoldDB" id="A0A6V8KIR0"/>
<evidence type="ECO:0000313" key="4">
    <source>
        <dbReference type="Proteomes" id="UP000482800"/>
    </source>
</evidence>
<gene>
    <name evidence="3" type="ORF">Phou_074900</name>
</gene>
<keyword evidence="2" id="KW-0472">Membrane</keyword>
<evidence type="ECO:0000256" key="2">
    <source>
        <dbReference type="SAM" id="Phobius"/>
    </source>
</evidence>
<reference evidence="3 4" key="1">
    <citation type="submission" date="2020-03" db="EMBL/GenBank/DDBJ databases">
        <title>Whole genome shotgun sequence of Phytohabitans houttuyneae NBRC 108639.</title>
        <authorList>
            <person name="Komaki H."/>
            <person name="Tamura T."/>
        </authorList>
    </citation>
    <scope>NUCLEOTIDE SEQUENCE [LARGE SCALE GENOMIC DNA]</scope>
    <source>
        <strain evidence="3 4">NBRC 108639</strain>
    </source>
</reference>
<keyword evidence="2" id="KW-0812">Transmembrane</keyword>
<feature type="transmembrane region" description="Helical" evidence="2">
    <location>
        <begin position="134"/>
        <end position="157"/>
    </location>
</feature>
<dbReference type="EMBL" id="BLPF01000003">
    <property type="protein sequence ID" value="GFJ83310.1"/>
    <property type="molecule type" value="Genomic_DNA"/>
</dbReference>